<organism evidence="6 7">
    <name type="scientific">Yinghuangia aomiensis</name>
    <dbReference type="NCBI Taxonomy" id="676205"/>
    <lineage>
        <taxon>Bacteria</taxon>
        <taxon>Bacillati</taxon>
        <taxon>Actinomycetota</taxon>
        <taxon>Actinomycetes</taxon>
        <taxon>Kitasatosporales</taxon>
        <taxon>Streptomycetaceae</taxon>
        <taxon>Yinghuangia</taxon>
    </lineage>
</organism>
<name>A0ABP9I7X6_9ACTN</name>
<comment type="caution">
    <text evidence="6">The sequence shown here is derived from an EMBL/GenBank/DDBJ whole genome shotgun (WGS) entry which is preliminary data.</text>
</comment>
<evidence type="ECO:0000313" key="7">
    <source>
        <dbReference type="Proteomes" id="UP001500466"/>
    </source>
</evidence>
<dbReference type="Pfam" id="PF13377">
    <property type="entry name" value="Peripla_BP_3"/>
    <property type="match status" value="1"/>
</dbReference>
<evidence type="ECO:0000256" key="1">
    <source>
        <dbReference type="ARBA" id="ARBA00023015"/>
    </source>
</evidence>
<dbReference type="EMBL" id="BAABHS010000042">
    <property type="protein sequence ID" value="GAA4991163.1"/>
    <property type="molecule type" value="Genomic_DNA"/>
</dbReference>
<dbReference type="SUPFAM" id="SSF53822">
    <property type="entry name" value="Periplasmic binding protein-like I"/>
    <property type="match status" value="1"/>
</dbReference>
<keyword evidence="2 6" id="KW-0238">DNA-binding</keyword>
<sequence length="373" mass="39579">MTDPVAPPPGVGKVSGVRGGGARARLAPRPSIKDVAQAARVSVGTVSNVINHRDGVSDELRLRVRAVIDRLGYVPSESGRQLRVGHSRLVALVVLDASNPYFAAIGASAERAFRDAGLGLMICNTAGDIHQEADHLGMLVEQRVRGVLLAPADPRQQSTEILRRHKIPFVLVGRTPADGDGCSVSVDDMQGGVLAVRHLLVAGHGRIACVMGPAHLTQGQDRHRGAQAARREAGVPLDALHRIDCTSFDIESGRDAGARVLALLPRPTAVFCANDLLALGVLQTLWAAGVRVPHDVALVGYDDIEFAAAAAVPLSSVRQPVSRLGRAAADLLISETRSGPVGEHRHQRLVLQPELVVRDSSRISPSLVSPRHR</sequence>
<dbReference type="Pfam" id="PF00356">
    <property type="entry name" value="LacI"/>
    <property type="match status" value="1"/>
</dbReference>
<evidence type="ECO:0000256" key="2">
    <source>
        <dbReference type="ARBA" id="ARBA00023125"/>
    </source>
</evidence>
<dbReference type="PANTHER" id="PTHR30146">
    <property type="entry name" value="LACI-RELATED TRANSCRIPTIONAL REPRESSOR"/>
    <property type="match status" value="1"/>
</dbReference>
<reference evidence="7" key="1">
    <citation type="journal article" date="2019" name="Int. J. Syst. Evol. Microbiol.">
        <title>The Global Catalogue of Microorganisms (GCM) 10K type strain sequencing project: providing services to taxonomists for standard genome sequencing and annotation.</title>
        <authorList>
            <consortium name="The Broad Institute Genomics Platform"/>
            <consortium name="The Broad Institute Genome Sequencing Center for Infectious Disease"/>
            <person name="Wu L."/>
            <person name="Ma J."/>
        </authorList>
    </citation>
    <scope>NUCLEOTIDE SEQUENCE [LARGE SCALE GENOMIC DNA]</scope>
    <source>
        <strain evidence="7">JCM 17986</strain>
    </source>
</reference>
<dbReference type="InterPro" id="IPR000843">
    <property type="entry name" value="HTH_LacI"/>
</dbReference>
<dbReference type="SUPFAM" id="SSF47413">
    <property type="entry name" value="lambda repressor-like DNA-binding domains"/>
    <property type="match status" value="1"/>
</dbReference>
<protein>
    <submittedName>
        <fullName evidence="6">LacI family DNA-binding transcriptional regulator</fullName>
    </submittedName>
</protein>
<dbReference type="Proteomes" id="UP001500466">
    <property type="component" value="Unassembled WGS sequence"/>
</dbReference>
<dbReference type="InterPro" id="IPR010982">
    <property type="entry name" value="Lambda_DNA-bd_dom_sf"/>
</dbReference>
<dbReference type="InterPro" id="IPR028082">
    <property type="entry name" value="Peripla_BP_I"/>
</dbReference>
<dbReference type="CDD" id="cd01392">
    <property type="entry name" value="HTH_LacI"/>
    <property type="match status" value="1"/>
</dbReference>
<dbReference type="PANTHER" id="PTHR30146:SF109">
    <property type="entry name" value="HTH-TYPE TRANSCRIPTIONAL REGULATOR GALS"/>
    <property type="match status" value="1"/>
</dbReference>
<dbReference type="Gene3D" id="3.40.50.2300">
    <property type="match status" value="2"/>
</dbReference>
<feature type="domain" description="HTH lacI-type" evidence="5">
    <location>
        <begin position="30"/>
        <end position="84"/>
    </location>
</feature>
<evidence type="ECO:0000259" key="5">
    <source>
        <dbReference type="PROSITE" id="PS50932"/>
    </source>
</evidence>
<evidence type="ECO:0000313" key="6">
    <source>
        <dbReference type="EMBL" id="GAA4991163.1"/>
    </source>
</evidence>
<proteinExistence type="predicted"/>
<keyword evidence="1" id="KW-0805">Transcription regulation</keyword>
<evidence type="ECO:0000256" key="3">
    <source>
        <dbReference type="ARBA" id="ARBA00023163"/>
    </source>
</evidence>
<evidence type="ECO:0000256" key="4">
    <source>
        <dbReference type="SAM" id="MobiDB-lite"/>
    </source>
</evidence>
<feature type="region of interest" description="Disordered" evidence="4">
    <location>
        <begin position="1"/>
        <end position="25"/>
    </location>
</feature>
<dbReference type="PROSITE" id="PS50932">
    <property type="entry name" value="HTH_LACI_2"/>
    <property type="match status" value="1"/>
</dbReference>
<dbReference type="GO" id="GO:0003677">
    <property type="term" value="F:DNA binding"/>
    <property type="evidence" value="ECO:0007669"/>
    <property type="project" value="UniProtKB-KW"/>
</dbReference>
<dbReference type="InterPro" id="IPR046335">
    <property type="entry name" value="LacI/GalR-like_sensor"/>
</dbReference>
<accession>A0ABP9I7X6</accession>
<keyword evidence="7" id="KW-1185">Reference proteome</keyword>
<dbReference type="SMART" id="SM00354">
    <property type="entry name" value="HTH_LACI"/>
    <property type="match status" value="1"/>
</dbReference>
<keyword evidence="3" id="KW-0804">Transcription</keyword>
<gene>
    <name evidence="6" type="ORF">GCM10023205_73830</name>
</gene>
<dbReference type="Gene3D" id="1.10.260.40">
    <property type="entry name" value="lambda repressor-like DNA-binding domains"/>
    <property type="match status" value="1"/>
</dbReference>
<feature type="compositionally biased region" description="Pro residues" evidence="4">
    <location>
        <begin position="1"/>
        <end position="10"/>
    </location>
</feature>
<dbReference type="PROSITE" id="PS00356">
    <property type="entry name" value="HTH_LACI_1"/>
    <property type="match status" value="1"/>
</dbReference>